<reference evidence="3" key="1">
    <citation type="submission" date="2021-01" db="EMBL/GenBank/DDBJ databases">
        <title>Whole genome shotgun sequence of Actinocatenispora rupis NBRC 107355.</title>
        <authorList>
            <person name="Komaki H."/>
            <person name="Tamura T."/>
        </authorList>
    </citation>
    <scope>NUCLEOTIDE SEQUENCE</scope>
    <source>
        <strain evidence="3">NBRC 107355</strain>
    </source>
</reference>
<keyword evidence="1" id="KW-0560">Oxidoreductase</keyword>
<evidence type="ECO:0000313" key="3">
    <source>
        <dbReference type="EMBL" id="GID12670.1"/>
    </source>
</evidence>
<protein>
    <submittedName>
        <fullName evidence="3">NADP-dependent oxidoreductase</fullName>
    </submittedName>
</protein>
<dbReference type="InterPro" id="IPR020843">
    <property type="entry name" value="ER"/>
</dbReference>
<gene>
    <name evidence="3" type="ORF">Aru02nite_35590</name>
</gene>
<sequence length="346" mass="36127">MHSREIRLAAPITGAPTPEHFTLATTEVDGEVLVRTDQIGLAATYLELMRADCTLPVPAWRPGQRVGVAAVGTVVRSDSPDLAAGDRVFSTTGWSEYSAGAAGQYTRLGPDADAGHHLGQGPTAFHGMVDVAGVREGDVVFVSGAAGGVGSLAGQIARCRGAARVIGSAGSPAKVDYLIHELGFDAAFDYHDGPAEQLAELAPDGITLFFDTVGGEQLAELAPDGITLFFDTVGGEQYEAALQAARPGARFALCGSLSTQLGDATDRFPVPDRAAADARGVTLLPFSCHHTPEQVAAWREHVTTWLTEGRFVFPQTVVTGGIDDVPVAFLSLLAGSYRGTVSVRLT</sequence>
<evidence type="ECO:0000313" key="4">
    <source>
        <dbReference type="Proteomes" id="UP000612808"/>
    </source>
</evidence>
<dbReference type="PANTHER" id="PTHR43205:SF7">
    <property type="entry name" value="PROSTAGLANDIN REDUCTASE 1"/>
    <property type="match status" value="1"/>
</dbReference>
<dbReference type="Gene3D" id="3.40.50.720">
    <property type="entry name" value="NAD(P)-binding Rossmann-like Domain"/>
    <property type="match status" value="2"/>
</dbReference>
<dbReference type="GO" id="GO:0016628">
    <property type="term" value="F:oxidoreductase activity, acting on the CH-CH group of donors, NAD or NADP as acceptor"/>
    <property type="evidence" value="ECO:0007669"/>
    <property type="project" value="InterPro"/>
</dbReference>
<evidence type="ECO:0000259" key="2">
    <source>
        <dbReference type="SMART" id="SM00829"/>
    </source>
</evidence>
<dbReference type="Proteomes" id="UP000612808">
    <property type="component" value="Unassembled WGS sequence"/>
</dbReference>
<name>A0A8J3J5W2_9ACTN</name>
<dbReference type="EMBL" id="BOMB01000020">
    <property type="protein sequence ID" value="GID12670.1"/>
    <property type="molecule type" value="Genomic_DNA"/>
</dbReference>
<feature type="domain" description="Enoyl reductase (ER)" evidence="2">
    <location>
        <begin position="44"/>
        <end position="343"/>
    </location>
</feature>
<dbReference type="InterPro" id="IPR045010">
    <property type="entry name" value="MDR_fam"/>
</dbReference>
<comment type="caution">
    <text evidence="3">The sequence shown here is derived from an EMBL/GenBank/DDBJ whole genome shotgun (WGS) entry which is preliminary data.</text>
</comment>
<dbReference type="Pfam" id="PF00107">
    <property type="entry name" value="ADH_zinc_N"/>
    <property type="match status" value="1"/>
</dbReference>
<keyword evidence="4" id="KW-1185">Reference proteome</keyword>
<dbReference type="AlphaFoldDB" id="A0A8J3J5W2"/>
<dbReference type="Gene3D" id="3.90.180.10">
    <property type="entry name" value="Medium-chain alcohol dehydrogenases, catalytic domain"/>
    <property type="match status" value="1"/>
</dbReference>
<dbReference type="SMART" id="SM00829">
    <property type="entry name" value="PKS_ER"/>
    <property type="match status" value="1"/>
</dbReference>
<dbReference type="Pfam" id="PF16884">
    <property type="entry name" value="ADH_N_2"/>
    <property type="match status" value="1"/>
</dbReference>
<dbReference type="InterPro" id="IPR011032">
    <property type="entry name" value="GroES-like_sf"/>
</dbReference>
<evidence type="ECO:0000256" key="1">
    <source>
        <dbReference type="ARBA" id="ARBA00023002"/>
    </source>
</evidence>
<dbReference type="SUPFAM" id="SSF50129">
    <property type="entry name" value="GroES-like"/>
    <property type="match status" value="1"/>
</dbReference>
<dbReference type="SUPFAM" id="SSF51735">
    <property type="entry name" value="NAD(P)-binding Rossmann-fold domains"/>
    <property type="match status" value="2"/>
</dbReference>
<dbReference type="CDD" id="cd05288">
    <property type="entry name" value="PGDH"/>
    <property type="match status" value="1"/>
</dbReference>
<accession>A0A8J3J5W2</accession>
<dbReference type="PANTHER" id="PTHR43205">
    <property type="entry name" value="PROSTAGLANDIN REDUCTASE"/>
    <property type="match status" value="1"/>
</dbReference>
<dbReference type="InterPro" id="IPR013149">
    <property type="entry name" value="ADH-like_C"/>
</dbReference>
<dbReference type="RefSeq" id="WP_203658846.1">
    <property type="nucleotide sequence ID" value="NZ_BAAAZM010000024.1"/>
</dbReference>
<dbReference type="InterPro" id="IPR041694">
    <property type="entry name" value="ADH_N_2"/>
</dbReference>
<proteinExistence type="predicted"/>
<organism evidence="3 4">
    <name type="scientific">Actinocatenispora rupis</name>
    <dbReference type="NCBI Taxonomy" id="519421"/>
    <lineage>
        <taxon>Bacteria</taxon>
        <taxon>Bacillati</taxon>
        <taxon>Actinomycetota</taxon>
        <taxon>Actinomycetes</taxon>
        <taxon>Micromonosporales</taxon>
        <taxon>Micromonosporaceae</taxon>
        <taxon>Actinocatenispora</taxon>
    </lineage>
</organism>
<dbReference type="InterPro" id="IPR036291">
    <property type="entry name" value="NAD(P)-bd_dom_sf"/>
</dbReference>